<evidence type="ECO:0000313" key="1">
    <source>
        <dbReference type="EMBL" id="KAG2250285.1"/>
    </source>
</evidence>
<organism evidence="1 2">
    <name type="scientific">Brassica carinata</name>
    <name type="common">Ethiopian mustard</name>
    <name type="synonym">Abyssinian cabbage</name>
    <dbReference type="NCBI Taxonomy" id="52824"/>
    <lineage>
        <taxon>Eukaryota</taxon>
        <taxon>Viridiplantae</taxon>
        <taxon>Streptophyta</taxon>
        <taxon>Embryophyta</taxon>
        <taxon>Tracheophyta</taxon>
        <taxon>Spermatophyta</taxon>
        <taxon>Magnoliopsida</taxon>
        <taxon>eudicotyledons</taxon>
        <taxon>Gunneridae</taxon>
        <taxon>Pentapetalae</taxon>
        <taxon>rosids</taxon>
        <taxon>malvids</taxon>
        <taxon>Brassicales</taxon>
        <taxon>Brassicaceae</taxon>
        <taxon>Brassiceae</taxon>
        <taxon>Brassica</taxon>
    </lineage>
</organism>
<dbReference type="Proteomes" id="UP000886595">
    <property type="component" value="Unassembled WGS sequence"/>
</dbReference>
<reference evidence="1 2" key="1">
    <citation type="submission" date="2020-02" db="EMBL/GenBank/DDBJ databases">
        <authorList>
            <person name="Ma Q."/>
            <person name="Huang Y."/>
            <person name="Song X."/>
            <person name="Pei D."/>
        </authorList>
    </citation>
    <scope>NUCLEOTIDE SEQUENCE [LARGE SCALE GENOMIC DNA]</scope>
    <source>
        <strain evidence="1">Sxm20200214</strain>
        <tissue evidence="1">Leaf</tissue>
    </source>
</reference>
<dbReference type="EMBL" id="JAAMPC010000016">
    <property type="protein sequence ID" value="KAG2250285.1"/>
    <property type="molecule type" value="Genomic_DNA"/>
</dbReference>
<keyword evidence="2" id="KW-1185">Reference proteome</keyword>
<comment type="caution">
    <text evidence="1">The sequence shown here is derived from an EMBL/GenBank/DDBJ whole genome shotgun (WGS) entry which is preliminary data.</text>
</comment>
<gene>
    <name evidence="1" type="ORF">Bca52824_080421</name>
</gene>
<dbReference type="PANTHER" id="PTHR36013:SF2">
    <property type="entry name" value="ATP SYNTHASE 24 KDA SUBUNIT, MITOCHONDRIAL-RELATED"/>
    <property type="match status" value="1"/>
</dbReference>
<dbReference type="AlphaFoldDB" id="A0A8X7PFG4"/>
<dbReference type="OrthoDB" id="1082622at2759"/>
<proteinExistence type="predicted"/>
<name>A0A8X7PFG4_BRACI</name>
<dbReference type="InterPro" id="IPR031432">
    <property type="entry name" value="MGP1"/>
</dbReference>
<evidence type="ECO:0000313" key="2">
    <source>
        <dbReference type="Proteomes" id="UP000886595"/>
    </source>
</evidence>
<dbReference type="GO" id="GO:0009555">
    <property type="term" value="P:pollen development"/>
    <property type="evidence" value="ECO:0007669"/>
    <property type="project" value="InterPro"/>
</dbReference>
<accession>A0A8X7PFG4</accession>
<protein>
    <submittedName>
        <fullName evidence="1">Uncharacterized protein</fullName>
    </submittedName>
</protein>
<dbReference type="Pfam" id="PF15704">
    <property type="entry name" value="Mt_ATP_synt"/>
    <property type="match status" value="1"/>
</dbReference>
<dbReference type="PANTHER" id="PTHR36013">
    <property type="entry name" value="ATP SYNTHASE 24 KDA SUBUNIT, MITOCHONDRIAL-RELATED"/>
    <property type="match status" value="1"/>
</dbReference>
<sequence>MLGIRKEYLPKYEENLELSIAKAQLDELKSDALEAMESQKKKFVLAEDLSPLPEADTGGVTVIESSTPIAETASSKTNSALQPEDATTRACSIQYETSISLLGEDLSPLLKLTRWCYCDKLDSHCETASSKTNSALQPEDATTRACSIQYETSISLLGADKNGGVIVTESSTPIAEAASSKTNNGSQIEDIQKADDESTKPVTLRFSRDCFFYKAWYVVVIYNATNQMS</sequence>